<feature type="region of interest" description="Disordered" evidence="1">
    <location>
        <begin position="75"/>
        <end position="122"/>
    </location>
</feature>
<keyword evidence="4" id="KW-1185">Reference proteome</keyword>
<accession>A0A0D2AK61</accession>
<reference evidence="3 4" key="1">
    <citation type="submission" date="2015-01" db="EMBL/GenBank/DDBJ databases">
        <title>The Genome Sequence of Ochroconis gallopava CBS43764.</title>
        <authorList>
            <consortium name="The Broad Institute Genomics Platform"/>
            <person name="Cuomo C."/>
            <person name="de Hoog S."/>
            <person name="Gorbushina A."/>
            <person name="Stielow B."/>
            <person name="Teixiera M."/>
            <person name="Abouelleil A."/>
            <person name="Chapman S.B."/>
            <person name="Priest M."/>
            <person name="Young S.K."/>
            <person name="Wortman J."/>
            <person name="Nusbaum C."/>
            <person name="Birren B."/>
        </authorList>
    </citation>
    <scope>NUCLEOTIDE SEQUENCE [LARGE SCALE GENOMIC DNA]</scope>
    <source>
        <strain evidence="3 4">CBS 43764</strain>
    </source>
</reference>
<name>A0A0D2AK61_9PEZI</name>
<evidence type="ECO:0000313" key="4">
    <source>
        <dbReference type="Proteomes" id="UP000053259"/>
    </source>
</evidence>
<dbReference type="EMBL" id="KN847767">
    <property type="protein sequence ID" value="KIV98333.1"/>
    <property type="molecule type" value="Genomic_DNA"/>
</dbReference>
<dbReference type="EMBL" id="KN847579">
    <property type="protein sequence ID" value="KIV99358.1"/>
    <property type="molecule type" value="Genomic_DNA"/>
</dbReference>
<evidence type="ECO:0000256" key="1">
    <source>
        <dbReference type="SAM" id="MobiDB-lite"/>
    </source>
</evidence>
<dbReference type="GeneID" id="27317798"/>
<dbReference type="HOGENOM" id="CLU_1078493_0_0_1"/>
<sequence length="258" mass="29870">MTQRANQAKIDYAKKKLKATPEYQNADEETQRKMIEESKNAIILNLKANNKHWTQLQPDPQEVIDWDFLPIRKTSIPSTDPDNSEHEVYEDDSNEDDNASEEECTDEDENMEDEPIDEEAASQSINKVQEQLHNDFDGIAFKFIRLYWYNAFLTLNDKIKNEIPKNNHIESSPAEFFTTAELGAIMNILSWKHDATLPGGDIWWNNFPEIKERVFSGKGNAENAKKAYELIFMPWEQNDLIPELADTLEESDSILIVK</sequence>
<dbReference type="RefSeq" id="XP_016209228.1">
    <property type="nucleotide sequence ID" value="XM_016363003.1"/>
</dbReference>
<dbReference type="RefSeq" id="XP_016208203.1">
    <property type="nucleotide sequence ID" value="XM_016363969.1"/>
</dbReference>
<evidence type="ECO:0000313" key="3">
    <source>
        <dbReference type="EMBL" id="KIV99358.1"/>
    </source>
</evidence>
<evidence type="ECO:0000313" key="2">
    <source>
        <dbReference type="EMBL" id="KIV98333.1"/>
    </source>
</evidence>
<dbReference type="VEuPathDB" id="FungiDB:PV09_09016"/>
<dbReference type="Proteomes" id="UP000053259">
    <property type="component" value="Unassembled WGS sequence"/>
</dbReference>
<organism evidence="3 4">
    <name type="scientific">Verruconis gallopava</name>
    <dbReference type="NCBI Taxonomy" id="253628"/>
    <lineage>
        <taxon>Eukaryota</taxon>
        <taxon>Fungi</taxon>
        <taxon>Dikarya</taxon>
        <taxon>Ascomycota</taxon>
        <taxon>Pezizomycotina</taxon>
        <taxon>Dothideomycetes</taxon>
        <taxon>Pleosporomycetidae</taxon>
        <taxon>Venturiales</taxon>
        <taxon>Sympoventuriaceae</taxon>
        <taxon>Verruconis</taxon>
    </lineage>
</organism>
<dbReference type="GeneID" id="27316989"/>
<protein>
    <submittedName>
        <fullName evidence="3">Uncharacterized protein</fullName>
    </submittedName>
</protein>
<gene>
    <name evidence="3" type="ORF">PV09_09016</name>
    <name evidence="2" type="ORF">PV09_09825</name>
</gene>
<proteinExistence type="predicted"/>
<dbReference type="AlphaFoldDB" id="A0A0D2AK61"/>
<feature type="compositionally biased region" description="Acidic residues" evidence="1">
    <location>
        <begin position="88"/>
        <end position="120"/>
    </location>
</feature>
<dbReference type="VEuPathDB" id="FungiDB:PV09_09825"/>